<dbReference type="InterPro" id="IPR008928">
    <property type="entry name" value="6-hairpin_glycosidase_sf"/>
</dbReference>
<evidence type="ECO:0000313" key="2">
    <source>
        <dbReference type="EMBL" id="GAA4729955.1"/>
    </source>
</evidence>
<dbReference type="Gene3D" id="1.50.10.10">
    <property type="match status" value="1"/>
</dbReference>
<evidence type="ECO:0000313" key="3">
    <source>
        <dbReference type="Proteomes" id="UP001500556"/>
    </source>
</evidence>
<comment type="caution">
    <text evidence="2">The sequence shown here is derived from an EMBL/GenBank/DDBJ whole genome shotgun (WGS) entry which is preliminary data.</text>
</comment>
<gene>
    <name evidence="2" type="ORF">GCM10025782_31230</name>
</gene>
<accession>A0ABP8YL40</accession>
<keyword evidence="1" id="KW-0732">Signal</keyword>
<organism evidence="2 3">
    <name type="scientific">Pedococcus ginsenosidimutans</name>
    <dbReference type="NCBI Taxonomy" id="490570"/>
    <lineage>
        <taxon>Bacteria</taxon>
        <taxon>Bacillati</taxon>
        <taxon>Actinomycetota</taxon>
        <taxon>Actinomycetes</taxon>
        <taxon>Micrococcales</taxon>
        <taxon>Intrasporangiaceae</taxon>
        <taxon>Pedococcus</taxon>
    </lineage>
</organism>
<dbReference type="EMBL" id="BAABLO010000012">
    <property type="protein sequence ID" value="GAA4729955.1"/>
    <property type="molecule type" value="Genomic_DNA"/>
</dbReference>
<name>A0ABP8YL40_9MICO</name>
<dbReference type="InterPro" id="IPR012341">
    <property type="entry name" value="6hp_glycosidase-like_sf"/>
</dbReference>
<dbReference type="Proteomes" id="UP001500556">
    <property type="component" value="Unassembled WGS sequence"/>
</dbReference>
<evidence type="ECO:0008006" key="4">
    <source>
        <dbReference type="Google" id="ProtNLM"/>
    </source>
</evidence>
<feature type="chain" id="PRO_5045982400" description="GH15-like domain-containing protein" evidence="1">
    <location>
        <begin position="21"/>
        <end position="414"/>
    </location>
</feature>
<dbReference type="RefSeq" id="WP_345504746.1">
    <property type="nucleotide sequence ID" value="NZ_BAABLO010000012.1"/>
</dbReference>
<proteinExistence type="predicted"/>
<feature type="signal peptide" evidence="1">
    <location>
        <begin position="1"/>
        <end position="20"/>
    </location>
</feature>
<sequence>MRRRIVVPVLLGVAALVAGAAAGPRAMPPEEQLIAAPGYRAQPAYADNGQESADQRWLASGTVPGAGTGWEDMARWALVDVHTHLEADGAVSAGPGGPWDHFWPRDGSFAAVALSRSGHSRDAASVLDRLARLEFDPAVGFQARYAMDGTPLTDRPRQSDGCGWVLWAVAEVRHDSPAGVPPTASGLRDRCVRTLTTLVDDGRRLPPPSPDYWEVPVTQTSLGTVAPMLAGLSAAARDYAATGDLAASSQVRSTVRRLASTVARDMGPAYQRFGDTGGLDASLVVLLPPFTPEGDLPAGMVREVERAVAHYQREASQPAGGVSPGVEWLKPGGASWTPQTALLGLSDAATGRGGAAGERLDWLDAHRTAYGSLPEKVTRTGRPAGPAPLVWTSSIVLLTLAELDGTPEPGPGRS</sequence>
<keyword evidence="3" id="KW-1185">Reference proteome</keyword>
<reference evidence="3" key="1">
    <citation type="journal article" date="2019" name="Int. J. Syst. Evol. Microbiol.">
        <title>The Global Catalogue of Microorganisms (GCM) 10K type strain sequencing project: providing services to taxonomists for standard genome sequencing and annotation.</title>
        <authorList>
            <consortium name="The Broad Institute Genomics Platform"/>
            <consortium name="The Broad Institute Genome Sequencing Center for Infectious Disease"/>
            <person name="Wu L."/>
            <person name="Ma J."/>
        </authorList>
    </citation>
    <scope>NUCLEOTIDE SEQUENCE [LARGE SCALE GENOMIC DNA]</scope>
    <source>
        <strain evidence="3">JCM 18961</strain>
    </source>
</reference>
<evidence type="ECO:0000256" key="1">
    <source>
        <dbReference type="SAM" id="SignalP"/>
    </source>
</evidence>
<dbReference type="SUPFAM" id="SSF48208">
    <property type="entry name" value="Six-hairpin glycosidases"/>
    <property type="match status" value="1"/>
</dbReference>
<protein>
    <recommendedName>
        <fullName evidence="4">GH15-like domain-containing protein</fullName>
    </recommendedName>
</protein>